<dbReference type="GO" id="GO:0016020">
    <property type="term" value="C:membrane"/>
    <property type="evidence" value="ECO:0007669"/>
    <property type="project" value="InterPro"/>
</dbReference>
<protein>
    <submittedName>
        <fullName evidence="6">FAD-dependent oxidoreductase</fullName>
    </submittedName>
</protein>
<reference evidence="7" key="1">
    <citation type="journal article" date="2022" name="G3 (Bethesda)">
        <title>Unveiling the complete genome sequence of Alicyclobacillus acidoterrestris DSM 3922T, a taint-producing strain.</title>
        <authorList>
            <person name="Leonardo I.C."/>
            <person name="Barreto Crespo M.T."/>
            <person name="Gaspar F.B."/>
        </authorList>
    </citation>
    <scope>NUCLEOTIDE SEQUENCE [LARGE SCALE GENOMIC DNA]</scope>
    <source>
        <strain evidence="7">DSM 3922</strain>
    </source>
</reference>
<dbReference type="OrthoDB" id="9767869at2"/>
<keyword evidence="1" id="KW-0001">2Fe-2S</keyword>
<dbReference type="GO" id="GO:0004497">
    <property type="term" value="F:monooxygenase activity"/>
    <property type="evidence" value="ECO:0007669"/>
    <property type="project" value="UniProtKB-ARBA"/>
</dbReference>
<evidence type="ECO:0000256" key="3">
    <source>
        <dbReference type="ARBA" id="ARBA00023004"/>
    </source>
</evidence>
<dbReference type="Pfam" id="PF00355">
    <property type="entry name" value="Rieske"/>
    <property type="match status" value="1"/>
</dbReference>
<dbReference type="Gene3D" id="3.50.50.60">
    <property type="entry name" value="FAD/NAD(P)-binding domain"/>
    <property type="match status" value="1"/>
</dbReference>
<dbReference type="InterPro" id="IPR038010">
    <property type="entry name" value="YhfW_C"/>
</dbReference>
<dbReference type="InterPro" id="IPR017941">
    <property type="entry name" value="Rieske_2Fe-2S"/>
</dbReference>
<accession>A0A9E6ZGJ9</accession>
<organism evidence="6 7">
    <name type="scientific">Alicyclobacillus acidoterrestris (strain ATCC 49025 / DSM 3922 / CIP 106132 / NCIMB 13137 / GD3B)</name>
    <dbReference type="NCBI Taxonomy" id="1356854"/>
    <lineage>
        <taxon>Bacteria</taxon>
        <taxon>Bacillati</taxon>
        <taxon>Bacillota</taxon>
        <taxon>Bacilli</taxon>
        <taxon>Bacillales</taxon>
        <taxon>Alicyclobacillaceae</taxon>
        <taxon>Alicyclobacillus</taxon>
    </lineage>
</organism>
<dbReference type="FunFam" id="2.102.10.10:FF:000014">
    <property type="entry name" value="Oxidoreductase, FAD dependent"/>
    <property type="match status" value="1"/>
</dbReference>
<dbReference type="eggNOG" id="COG0665">
    <property type="taxonomic scope" value="Bacteria"/>
</dbReference>
<dbReference type="GO" id="GO:0051537">
    <property type="term" value="F:2 iron, 2 sulfur cluster binding"/>
    <property type="evidence" value="ECO:0007669"/>
    <property type="project" value="UniProtKB-KW"/>
</dbReference>
<dbReference type="GO" id="GO:0005737">
    <property type="term" value="C:cytoplasm"/>
    <property type="evidence" value="ECO:0007669"/>
    <property type="project" value="TreeGrafter"/>
</dbReference>
<dbReference type="Gene3D" id="2.102.10.10">
    <property type="entry name" value="Rieske [2Fe-2S] iron-sulphur domain"/>
    <property type="match status" value="1"/>
</dbReference>
<evidence type="ECO:0000256" key="5">
    <source>
        <dbReference type="ARBA" id="ARBA00023157"/>
    </source>
</evidence>
<dbReference type="eggNOG" id="COG0723">
    <property type="taxonomic scope" value="Bacteria"/>
</dbReference>
<dbReference type="InterPro" id="IPR036922">
    <property type="entry name" value="Rieske_2Fe-2S_sf"/>
</dbReference>
<dbReference type="GO" id="GO:0046872">
    <property type="term" value="F:metal ion binding"/>
    <property type="evidence" value="ECO:0007669"/>
    <property type="project" value="UniProtKB-KW"/>
</dbReference>
<dbReference type="KEGG" id="aaco:K1I37_06855"/>
<dbReference type="PRINTS" id="PR00162">
    <property type="entry name" value="RIESKE"/>
</dbReference>
<dbReference type="GO" id="GO:0016705">
    <property type="term" value="F:oxidoreductase activity, acting on paired donors, with incorporation or reduction of molecular oxygen"/>
    <property type="evidence" value="ECO:0007669"/>
    <property type="project" value="UniProtKB-ARBA"/>
</dbReference>
<dbReference type="RefSeq" id="WP_021297541.1">
    <property type="nucleotide sequence ID" value="NZ_AURB01000156.1"/>
</dbReference>
<sequence>MKAHPSTNALPEESKPFWREDVEIPAFNPLDEDIHVDVAIVGGGITGVTAAYLLAREGVSVALLEADRLLCGSTSHTTAKITAQHNLFYDELISHVGLDKAQRYYESNQQAIEFVQSTATQLGVDCEFQFEDAYVFATTAKSAQKIEKEYHAYQRLRIPGDITVTIPLHIPIHNAIRMSHQAQFHPLKFLAALVREIQEKGARIFEQTVAVDVTYDNSPSVITRSGHRVIARKILACSHYPFYSGQGYYFARMYAERAYVLAAKTKTEYPSGMYISAESPARSLRSARVHGEPVVLVTGDGHRTGQGPDTLTHYKNLQAFGEQVFGALDILYRWSNQDLYTLDKIPYIGEIANVHPNVLVATGYKKWGMSSGIVAAHILRDLALGRDNPYADLYHPGRFYADPSLRKFLMHNGTVTAHLIKGKLQIPSHNPDDLVVGEGSVVTYNGRRAGAYKDEQGKIYLVDTTCTHMGCEVNWNHAERTWDCPCHGSRFTYTGEVIQGPAKKPLERLDE</sequence>
<keyword evidence="2" id="KW-0479">Metal-binding</keyword>
<dbReference type="Pfam" id="PF01266">
    <property type="entry name" value="DAO"/>
    <property type="match status" value="1"/>
</dbReference>
<dbReference type="InterPro" id="IPR036188">
    <property type="entry name" value="FAD/NAD-bd_sf"/>
</dbReference>
<name>T0D163_ALIAG</name>
<evidence type="ECO:0000313" key="7">
    <source>
        <dbReference type="Proteomes" id="UP000829401"/>
    </source>
</evidence>
<keyword evidence="4" id="KW-0411">Iron-sulfur</keyword>
<dbReference type="InterPro" id="IPR005805">
    <property type="entry name" value="Rieske_Fe-S_prot_C"/>
</dbReference>
<evidence type="ECO:0000256" key="2">
    <source>
        <dbReference type="ARBA" id="ARBA00022723"/>
    </source>
</evidence>
<dbReference type="CDD" id="cd03477">
    <property type="entry name" value="Rieske_YhfW_C"/>
    <property type="match status" value="1"/>
</dbReference>
<accession>T0D163</accession>
<dbReference type="Proteomes" id="UP000829401">
    <property type="component" value="Chromosome"/>
</dbReference>
<dbReference type="PROSITE" id="PS51296">
    <property type="entry name" value="RIESKE"/>
    <property type="match status" value="1"/>
</dbReference>
<proteinExistence type="predicted"/>
<keyword evidence="5" id="KW-1015">Disulfide bond</keyword>
<dbReference type="InterPro" id="IPR006076">
    <property type="entry name" value="FAD-dep_OxRdtase"/>
</dbReference>
<evidence type="ECO:0000313" key="6">
    <source>
        <dbReference type="EMBL" id="UNO50187.1"/>
    </source>
</evidence>
<evidence type="ECO:0000256" key="4">
    <source>
        <dbReference type="ARBA" id="ARBA00023014"/>
    </source>
</evidence>
<keyword evidence="3" id="KW-0408">Iron</keyword>
<dbReference type="SUPFAM" id="SSF50022">
    <property type="entry name" value="ISP domain"/>
    <property type="match status" value="1"/>
</dbReference>
<evidence type="ECO:0000256" key="1">
    <source>
        <dbReference type="ARBA" id="ARBA00022714"/>
    </source>
</evidence>
<dbReference type="AlphaFoldDB" id="T0D163"/>
<gene>
    <name evidence="6" type="ORF">K1I37_06855</name>
</gene>
<dbReference type="PANTHER" id="PTHR13847:SF274">
    <property type="entry name" value="RIESKE 2FE-2S IRON-SULFUR PROTEIN YHFW-RELATED"/>
    <property type="match status" value="1"/>
</dbReference>
<dbReference type="PANTHER" id="PTHR13847">
    <property type="entry name" value="SARCOSINE DEHYDROGENASE-RELATED"/>
    <property type="match status" value="1"/>
</dbReference>
<dbReference type="EMBL" id="CP080467">
    <property type="protein sequence ID" value="UNO50187.1"/>
    <property type="molecule type" value="Genomic_DNA"/>
</dbReference>
<keyword evidence="7" id="KW-1185">Reference proteome</keyword>
<dbReference type="Gene3D" id="3.30.9.10">
    <property type="entry name" value="D-Amino Acid Oxidase, subunit A, domain 2"/>
    <property type="match status" value="1"/>
</dbReference>
<dbReference type="STRING" id="1356854.N007_12420"/>
<dbReference type="SUPFAM" id="SSF51971">
    <property type="entry name" value="Nucleotide-binding domain"/>
    <property type="match status" value="1"/>
</dbReference>